<accession>A0A9N9R982</accession>
<dbReference type="Proteomes" id="UP001153714">
    <property type="component" value="Chromosome 4"/>
</dbReference>
<feature type="signal peptide" evidence="4">
    <location>
        <begin position="1"/>
        <end position="18"/>
    </location>
</feature>
<dbReference type="Gene3D" id="3.15.10.30">
    <property type="entry name" value="Haemolymph juvenile hormone binding protein"/>
    <property type="match status" value="1"/>
</dbReference>
<keyword evidence="2" id="KW-0090">Biological rhythms</keyword>
<proteinExistence type="inferred from homology"/>
<evidence type="ECO:0000313" key="6">
    <source>
        <dbReference type="Proteomes" id="UP001153714"/>
    </source>
</evidence>
<keyword evidence="1 4" id="KW-0732">Signal</keyword>
<dbReference type="GO" id="GO:0005615">
    <property type="term" value="C:extracellular space"/>
    <property type="evidence" value="ECO:0007669"/>
    <property type="project" value="TreeGrafter"/>
</dbReference>
<evidence type="ECO:0000256" key="3">
    <source>
        <dbReference type="ARBA" id="ARBA00060902"/>
    </source>
</evidence>
<feature type="chain" id="PRO_5040452837" evidence="4">
    <location>
        <begin position="19"/>
        <end position="244"/>
    </location>
</feature>
<dbReference type="GO" id="GO:0007623">
    <property type="term" value="P:circadian rhythm"/>
    <property type="evidence" value="ECO:0007669"/>
    <property type="project" value="UniProtKB-ARBA"/>
</dbReference>
<reference evidence="5" key="2">
    <citation type="submission" date="2022-10" db="EMBL/GenBank/DDBJ databases">
        <authorList>
            <consortium name="ENA_rothamsted_submissions"/>
            <consortium name="culmorum"/>
            <person name="King R."/>
        </authorList>
    </citation>
    <scope>NUCLEOTIDE SEQUENCE</scope>
</reference>
<dbReference type="Pfam" id="PF06585">
    <property type="entry name" value="JHBP"/>
    <property type="match status" value="1"/>
</dbReference>
<evidence type="ECO:0000256" key="2">
    <source>
        <dbReference type="ARBA" id="ARBA00023108"/>
    </source>
</evidence>
<keyword evidence="6" id="KW-1185">Reference proteome</keyword>
<gene>
    <name evidence="5" type="ORF">DIATSA_LOCUS9628</name>
</gene>
<organism evidence="5 6">
    <name type="scientific">Diatraea saccharalis</name>
    <name type="common">sugarcane borer</name>
    <dbReference type="NCBI Taxonomy" id="40085"/>
    <lineage>
        <taxon>Eukaryota</taxon>
        <taxon>Metazoa</taxon>
        <taxon>Ecdysozoa</taxon>
        <taxon>Arthropoda</taxon>
        <taxon>Hexapoda</taxon>
        <taxon>Insecta</taxon>
        <taxon>Pterygota</taxon>
        <taxon>Neoptera</taxon>
        <taxon>Endopterygota</taxon>
        <taxon>Lepidoptera</taxon>
        <taxon>Glossata</taxon>
        <taxon>Ditrysia</taxon>
        <taxon>Pyraloidea</taxon>
        <taxon>Crambidae</taxon>
        <taxon>Crambinae</taxon>
        <taxon>Diatraea</taxon>
    </lineage>
</organism>
<protein>
    <submittedName>
        <fullName evidence="5">Uncharacterized protein</fullName>
    </submittedName>
</protein>
<dbReference type="AlphaFoldDB" id="A0A9N9R982"/>
<evidence type="ECO:0000256" key="4">
    <source>
        <dbReference type="SAM" id="SignalP"/>
    </source>
</evidence>
<evidence type="ECO:0000256" key="1">
    <source>
        <dbReference type="ARBA" id="ARBA00022729"/>
    </source>
</evidence>
<dbReference type="EMBL" id="OU893335">
    <property type="protein sequence ID" value="CAG9792064.1"/>
    <property type="molecule type" value="Genomic_DNA"/>
</dbReference>
<dbReference type="PANTHER" id="PTHR11008:SF32">
    <property type="entry name" value="CIRCADIAN CLOCK-CONTROLLED PROTEIN DAYWAKE-RELATED"/>
    <property type="match status" value="1"/>
</dbReference>
<dbReference type="PANTHER" id="PTHR11008">
    <property type="entry name" value="PROTEIN TAKEOUT-LIKE PROTEIN"/>
    <property type="match status" value="1"/>
</dbReference>
<dbReference type="OrthoDB" id="8186595at2759"/>
<name>A0A9N9R982_9NEOP</name>
<dbReference type="SMART" id="SM00700">
    <property type="entry name" value="JHBP"/>
    <property type="match status" value="1"/>
</dbReference>
<sequence length="244" mass="27231">MQSTFSLVILSCICVTLADNKASLPPYITACDIDDKNLATCVREQIIASLPKFTKGIPELKVPAIDPINLDDIKIDGNGLTLTFTEAIMEGLSDSVLTDLKERFVLKFKSNFTLKAKYEVDGRILILPIQGKGDAFVYAKGVEVEISSKFDHTKKNNADHLKLVMPTYKYDVERTTFDLRNLFNGNKQLADTTLQFANQNWKQLMDDLAPPAIKQIVVTGVKAINKFFGAIPINKLVIGYKQRL</sequence>
<dbReference type="InterPro" id="IPR010562">
    <property type="entry name" value="Haemolymph_juvenile_hormone-bd"/>
</dbReference>
<evidence type="ECO:0000313" key="5">
    <source>
        <dbReference type="EMBL" id="CAG9792064.1"/>
    </source>
</evidence>
<reference evidence="5" key="1">
    <citation type="submission" date="2021-12" db="EMBL/GenBank/DDBJ databases">
        <authorList>
            <person name="King R."/>
        </authorList>
    </citation>
    <scope>NUCLEOTIDE SEQUENCE</scope>
</reference>
<dbReference type="InterPro" id="IPR038606">
    <property type="entry name" value="To_sf"/>
</dbReference>
<dbReference type="FunFam" id="3.15.10.30:FF:000001">
    <property type="entry name" value="Takeout-like protein 1"/>
    <property type="match status" value="1"/>
</dbReference>
<comment type="similarity">
    <text evidence="3">Belongs to the TO family.</text>
</comment>